<feature type="region of interest" description="Disordered" evidence="1">
    <location>
        <begin position="126"/>
        <end position="367"/>
    </location>
</feature>
<comment type="caution">
    <text evidence="2">The sequence shown here is derived from an EMBL/GenBank/DDBJ whole genome shotgun (WGS) entry which is preliminary data.</text>
</comment>
<organism evidence="2 3">
    <name type="scientific">Paramarasmius palmivorus</name>
    <dbReference type="NCBI Taxonomy" id="297713"/>
    <lineage>
        <taxon>Eukaryota</taxon>
        <taxon>Fungi</taxon>
        <taxon>Dikarya</taxon>
        <taxon>Basidiomycota</taxon>
        <taxon>Agaricomycotina</taxon>
        <taxon>Agaricomycetes</taxon>
        <taxon>Agaricomycetidae</taxon>
        <taxon>Agaricales</taxon>
        <taxon>Marasmiineae</taxon>
        <taxon>Marasmiaceae</taxon>
        <taxon>Paramarasmius</taxon>
    </lineage>
</organism>
<feature type="compositionally biased region" description="Polar residues" evidence="1">
    <location>
        <begin position="226"/>
        <end position="245"/>
    </location>
</feature>
<protein>
    <submittedName>
        <fullName evidence="2">Uncharacterized protein</fullName>
    </submittedName>
</protein>
<feature type="compositionally biased region" description="Polar residues" evidence="1">
    <location>
        <begin position="1"/>
        <end position="15"/>
    </location>
</feature>
<sequence>MSQFTIVSSPLTSPAPSFAQLDSDFDNFEEEVDELDETPEPDEARPSSPWTAESVLDADLEDLAPLEADATEYLASSLAVRKSLSRIRLEDYLPCRACSEDDLEGDLVAAAFADVDQNVVEAKIAEGRNYDDNSEGSSEGLAQRVEDWRKTTSATSHLPSPDADTPPRRRAQKKPVVQSQSIPGRARNGEPARSSTIGELAPVLSAKEQPSLRRSTRTRKAASPSKEPSTSAIRSNEGDTPTVSRRSSKRKAAPGPVTTSISPKPQNKSREKPTRRSARSASTTTPASAKLKEMTLKAKPVRKEQLVAVSTSNGVSKKRKTRGSADDESTGVVVGRKRQKRKHEPEVVKGPRRGMRERKMPNRYRAS</sequence>
<evidence type="ECO:0000256" key="1">
    <source>
        <dbReference type="SAM" id="MobiDB-lite"/>
    </source>
</evidence>
<name>A0AAW0D5G6_9AGAR</name>
<reference evidence="2 3" key="1">
    <citation type="submission" date="2024-01" db="EMBL/GenBank/DDBJ databases">
        <title>A draft genome for a cacao thread blight-causing isolate of Paramarasmius palmivorus.</title>
        <authorList>
            <person name="Baruah I.K."/>
            <person name="Bukari Y."/>
            <person name="Amoako-Attah I."/>
            <person name="Meinhardt L.W."/>
            <person name="Bailey B.A."/>
            <person name="Cohen S.P."/>
        </authorList>
    </citation>
    <scope>NUCLEOTIDE SEQUENCE [LARGE SCALE GENOMIC DNA]</scope>
    <source>
        <strain evidence="2 3">GH-12</strain>
    </source>
</reference>
<dbReference type="AlphaFoldDB" id="A0AAW0D5G6"/>
<dbReference type="Proteomes" id="UP001383192">
    <property type="component" value="Unassembled WGS sequence"/>
</dbReference>
<dbReference type="EMBL" id="JAYKXP010000019">
    <property type="protein sequence ID" value="KAK7047698.1"/>
    <property type="molecule type" value="Genomic_DNA"/>
</dbReference>
<feature type="compositionally biased region" description="Basic and acidic residues" evidence="1">
    <location>
        <begin position="290"/>
        <end position="305"/>
    </location>
</feature>
<feature type="compositionally biased region" description="Polar residues" evidence="1">
    <location>
        <begin position="257"/>
        <end position="266"/>
    </location>
</feature>
<feature type="compositionally biased region" description="Acidic residues" evidence="1">
    <location>
        <begin position="23"/>
        <end position="41"/>
    </location>
</feature>
<gene>
    <name evidence="2" type="ORF">VNI00_006466</name>
</gene>
<evidence type="ECO:0000313" key="3">
    <source>
        <dbReference type="Proteomes" id="UP001383192"/>
    </source>
</evidence>
<accession>A0AAW0D5G6</accession>
<evidence type="ECO:0000313" key="2">
    <source>
        <dbReference type="EMBL" id="KAK7047698.1"/>
    </source>
</evidence>
<proteinExistence type="predicted"/>
<feature type="compositionally biased region" description="Low complexity" evidence="1">
    <location>
        <begin position="279"/>
        <end position="289"/>
    </location>
</feature>
<keyword evidence="3" id="KW-1185">Reference proteome</keyword>
<feature type="region of interest" description="Disordered" evidence="1">
    <location>
        <begin position="1"/>
        <end position="53"/>
    </location>
</feature>